<dbReference type="GO" id="GO:0005737">
    <property type="term" value="C:cytoplasm"/>
    <property type="evidence" value="ECO:0007669"/>
    <property type="project" value="UniProtKB-SubCell"/>
</dbReference>
<evidence type="ECO:0000256" key="17">
    <source>
        <dbReference type="ARBA" id="ARBA00023163"/>
    </source>
</evidence>
<evidence type="ECO:0000256" key="3">
    <source>
        <dbReference type="ARBA" id="ARBA00004496"/>
    </source>
</evidence>
<evidence type="ECO:0000256" key="12">
    <source>
        <dbReference type="ARBA" id="ARBA00022833"/>
    </source>
</evidence>
<evidence type="ECO:0000256" key="6">
    <source>
        <dbReference type="ARBA" id="ARBA00022490"/>
    </source>
</evidence>
<comment type="subcellular location">
    <subcellularLocation>
        <location evidence="3">Cytoplasm</location>
    </subcellularLocation>
    <subcellularLocation>
        <location evidence="2">Nucleus</location>
        <location evidence="2">PML body</location>
    </subcellularLocation>
</comment>
<dbReference type="Proteomes" id="UP001230051">
    <property type="component" value="Unassembled WGS sequence"/>
</dbReference>
<feature type="compositionally biased region" description="Polar residues" evidence="24">
    <location>
        <begin position="27"/>
        <end position="42"/>
    </location>
</feature>
<evidence type="ECO:0000256" key="20">
    <source>
        <dbReference type="ARBA" id="ARBA00065359"/>
    </source>
</evidence>
<proteinExistence type="predicted"/>
<evidence type="ECO:0000313" key="26">
    <source>
        <dbReference type="EMBL" id="KAK1175202.1"/>
    </source>
</evidence>
<sequence length="210" mass="22870">MVLLPYQFSLIPDSEKMSTTSRKRRGSVSSNTQPNKRSGGANTLSALEMELETGTIEVVESTRLPSEEVVDLTCEGSEPVVVDLTSNDSVEIVDEGPGRRRSGGSESYVLSSDEEGPTEREVYVSANIARPAFVPPVVNSSCSRSASGTVSCPICLDNYTEILQSGRLIVSTKCGHLFCSQCLRDALKHAHSCPTCRKKLTHKQYHPIYI</sequence>
<comment type="catalytic activity">
    <reaction evidence="1">
        <text>S-ubiquitinyl-[E2 ubiquitin-conjugating enzyme]-L-cysteine + [acceptor protein]-L-lysine = [E2 ubiquitin-conjugating enzyme]-L-cysteine + N(6)-ubiquitinyl-[acceptor protein]-L-lysine.</text>
        <dbReference type="EC" id="2.3.2.27"/>
    </reaction>
</comment>
<evidence type="ECO:0000259" key="25">
    <source>
        <dbReference type="PROSITE" id="PS50089"/>
    </source>
</evidence>
<dbReference type="InterPro" id="IPR001841">
    <property type="entry name" value="Znf_RING"/>
</dbReference>
<dbReference type="FunFam" id="3.30.40.10:FF:000173">
    <property type="entry name" value="E3 ubiquitin-protein ligase RNF4"/>
    <property type="match status" value="1"/>
</dbReference>
<evidence type="ECO:0000256" key="4">
    <source>
        <dbReference type="ARBA" id="ARBA00004906"/>
    </source>
</evidence>
<keyword evidence="7" id="KW-0597">Phosphoprotein</keyword>
<evidence type="ECO:0000256" key="1">
    <source>
        <dbReference type="ARBA" id="ARBA00000900"/>
    </source>
</evidence>
<comment type="pathway">
    <text evidence="4">Protein modification; protein ubiquitination.</text>
</comment>
<evidence type="ECO:0000256" key="22">
    <source>
        <dbReference type="ARBA" id="ARBA00078875"/>
    </source>
</evidence>
<gene>
    <name evidence="26" type="primary">RNF4</name>
    <name evidence="26" type="ORF">AOXY_G2862</name>
</gene>
<keyword evidence="8" id="KW-0808">Transferase</keyword>
<evidence type="ECO:0000256" key="16">
    <source>
        <dbReference type="ARBA" id="ARBA00023159"/>
    </source>
</evidence>
<keyword evidence="27" id="KW-1185">Reference proteome</keyword>
<evidence type="ECO:0000313" key="27">
    <source>
        <dbReference type="Proteomes" id="UP001230051"/>
    </source>
</evidence>
<evidence type="ECO:0000256" key="14">
    <source>
        <dbReference type="ARBA" id="ARBA00023015"/>
    </source>
</evidence>
<keyword evidence="15" id="KW-0238">DNA-binding</keyword>
<feature type="region of interest" description="Disordered" evidence="24">
    <location>
        <begin position="85"/>
        <end position="116"/>
    </location>
</feature>
<dbReference type="PANTHER" id="PTHR23041">
    <property type="entry name" value="RING FINGER DOMAIN-CONTAINING"/>
    <property type="match status" value="1"/>
</dbReference>
<keyword evidence="10 23" id="KW-0863">Zinc-finger</keyword>
<keyword evidence="17" id="KW-0804">Transcription</keyword>
<reference evidence="26" key="1">
    <citation type="submission" date="2022-02" db="EMBL/GenBank/DDBJ databases">
        <title>Atlantic sturgeon de novo genome assembly.</title>
        <authorList>
            <person name="Stock M."/>
            <person name="Klopp C."/>
            <person name="Guiguen Y."/>
            <person name="Cabau C."/>
            <person name="Parinello H."/>
            <person name="Santidrian Yebra-Pimentel E."/>
            <person name="Kuhl H."/>
            <person name="Dirks R.P."/>
            <person name="Guessner J."/>
            <person name="Wuertz S."/>
            <person name="Du K."/>
            <person name="Schartl M."/>
        </authorList>
    </citation>
    <scope>NUCLEOTIDE SEQUENCE</scope>
    <source>
        <strain evidence="26">STURGEONOMICS-FGT-2020</strain>
        <tissue evidence="26">Whole blood</tissue>
    </source>
</reference>
<evidence type="ECO:0000256" key="13">
    <source>
        <dbReference type="ARBA" id="ARBA00022843"/>
    </source>
</evidence>
<protein>
    <recommendedName>
        <fullName evidence="21">E3 ubiquitin-protein ligase RNF4</fullName>
        <ecNumber evidence="5">2.3.2.27</ecNumber>
    </recommendedName>
    <alternativeName>
        <fullName evidence="22">RING finger protein 4</fullName>
    </alternativeName>
</protein>
<dbReference type="Gene3D" id="3.30.40.10">
    <property type="entry name" value="Zinc/RING finger domain, C3HC4 (zinc finger)"/>
    <property type="match status" value="1"/>
</dbReference>
<dbReference type="CDD" id="cd16533">
    <property type="entry name" value="RING-HC_RNF4"/>
    <property type="match status" value="1"/>
</dbReference>
<dbReference type="InterPro" id="IPR047134">
    <property type="entry name" value="RNF4"/>
</dbReference>
<dbReference type="GO" id="GO:0061630">
    <property type="term" value="F:ubiquitin protein ligase activity"/>
    <property type="evidence" value="ECO:0007669"/>
    <property type="project" value="UniProtKB-EC"/>
</dbReference>
<evidence type="ECO:0000256" key="8">
    <source>
        <dbReference type="ARBA" id="ARBA00022679"/>
    </source>
</evidence>
<dbReference type="SUPFAM" id="SSF57850">
    <property type="entry name" value="RING/U-box"/>
    <property type="match status" value="1"/>
</dbReference>
<keyword evidence="18" id="KW-0539">Nucleus</keyword>
<dbReference type="PROSITE" id="PS00518">
    <property type="entry name" value="ZF_RING_1"/>
    <property type="match status" value="1"/>
</dbReference>
<dbReference type="Pfam" id="PF13639">
    <property type="entry name" value="zf-RING_2"/>
    <property type="match status" value="1"/>
</dbReference>
<keyword evidence="11" id="KW-0833">Ubl conjugation pathway</keyword>
<evidence type="ECO:0000256" key="10">
    <source>
        <dbReference type="ARBA" id="ARBA00022771"/>
    </source>
</evidence>
<evidence type="ECO:0000256" key="19">
    <source>
        <dbReference type="ARBA" id="ARBA00059625"/>
    </source>
</evidence>
<evidence type="ECO:0000256" key="15">
    <source>
        <dbReference type="ARBA" id="ARBA00023125"/>
    </source>
</evidence>
<feature type="domain" description="RING-type" evidence="25">
    <location>
        <begin position="152"/>
        <end position="197"/>
    </location>
</feature>
<keyword evidence="14" id="KW-0805">Transcription regulation</keyword>
<comment type="caution">
    <text evidence="26">The sequence shown here is derived from an EMBL/GenBank/DDBJ whole genome shotgun (WGS) entry which is preliminary data.</text>
</comment>
<dbReference type="GO" id="GO:0045944">
    <property type="term" value="P:positive regulation of transcription by RNA polymerase II"/>
    <property type="evidence" value="ECO:0007669"/>
    <property type="project" value="TreeGrafter"/>
</dbReference>
<evidence type="ECO:0000256" key="7">
    <source>
        <dbReference type="ARBA" id="ARBA00022553"/>
    </source>
</evidence>
<dbReference type="PANTHER" id="PTHR23041:SF78">
    <property type="entry name" value="E3 UBIQUITIN-PROTEIN LIGASE RNF4"/>
    <property type="match status" value="1"/>
</dbReference>
<evidence type="ECO:0000256" key="18">
    <source>
        <dbReference type="ARBA" id="ARBA00023242"/>
    </source>
</evidence>
<dbReference type="InterPro" id="IPR017907">
    <property type="entry name" value="Znf_RING_CS"/>
</dbReference>
<dbReference type="GO" id="GO:0016605">
    <property type="term" value="C:PML body"/>
    <property type="evidence" value="ECO:0007669"/>
    <property type="project" value="UniProtKB-SubCell"/>
</dbReference>
<dbReference type="SMART" id="SM00184">
    <property type="entry name" value="RING"/>
    <property type="match status" value="1"/>
</dbReference>
<comment type="subunit">
    <text evidence="20">Homodimer (via RING-type zinc finger domain). Interacts with GSC2. Interacts with AR/the androgen receptor and TBP. Interacts with TCF20. Interacts with PATZ1. Interacts with TRPS1; negatively regulates TRPS1 transcriptional repressor activity. Interacts with PML (isoform PML-1, isoform PML-2, isoform PML-3, isoform PML-4, isoform PML-5 and isoform PML-6). Interacts with PRDM1/Blimp-1.</text>
</comment>
<keyword evidence="9" id="KW-0479">Metal-binding</keyword>
<keyword evidence="12" id="KW-0862">Zinc</keyword>
<dbReference type="InterPro" id="IPR043295">
    <property type="entry name" value="RING-HC_RNF4"/>
</dbReference>
<comment type="function">
    <text evidence="19">E3 ubiquitin-protein ligase which binds polysumoylated chains covalently attached to proteins and mediates 'Lys-6'-, 'Lys-11'-, 'Lys-48'- and 'Lys-63'-linked polyubiquitination of those substrates and their subsequent targeting to the proteasome for degradation. Regulates the degradation of several proteins including PML and the transcriptional activator PEA3. Involved in chromosome alignment and spindle assembly, it regulates the kinetochore CENPH-CENPI-CENPK complex by targeting polysumoylated CENPI to proteasomal degradation. Regulates the cellular responses to hypoxia and heat shock through degradation of respectively EPAS1 and PARP1. Alternatively, it may also bind DNA/nucleosomes and have a more direct role in the regulation of transcription for instance enhancing basal transcription and steroid receptor-mediated transcriptional activation. Catalyzes ubiquitination of sumoylated PARP1 in response to PARP1 trapping to chromatin, leading to PARP1 removal from chromatin by VCP/p97.</text>
</comment>
<keyword evidence="6" id="KW-0963">Cytoplasm</keyword>
<dbReference type="GO" id="GO:0008270">
    <property type="term" value="F:zinc ion binding"/>
    <property type="evidence" value="ECO:0007669"/>
    <property type="project" value="UniProtKB-KW"/>
</dbReference>
<name>A0AAD8GIF1_ACIOX</name>
<feature type="region of interest" description="Disordered" evidence="24">
    <location>
        <begin position="15"/>
        <end position="42"/>
    </location>
</feature>
<dbReference type="InterPro" id="IPR013083">
    <property type="entry name" value="Znf_RING/FYVE/PHD"/>
</dbReference>
<evidence type="ECO:0000256" key="5">
    <source>
        <dbReference type="ARBA" id="ARBA00012483"/>
    </source>
</evidence>
<evidence type="ECO:0000256" key="11">
    <source>
        <dbReference type="ARBA" id="ARBA00022786"/>
    </source>
</evidence>
<keyword evidence="16" id="KW-0010">Activator</keyword>
<organism evidence="26 27">
    <name type="scientific">Acipenser oxyrinchus oxyrinchus</name>
    <dbReference type="NCBI Taxonomy" id="40147"/>
    <lineage>
        <taxon>Eukaryota</taxon>
        <taxon>Metazoa</taxon>
        <taxon>Chordata</taxon>
        <taxon>Craniata</taxon>
        <taxon>Vertebrata</taxon>
        <taxon>Euteleostomi</taxon>
        <taxon>Actinopterygii</taxon>
        <taxon>Chondrostei</taxon>
        <taxon>Acipenseriformes</taxon>
        <taxon>Acipenseridae</taxon>
        <taxon>Acipenser</taxon>
    </lineage>
</organism>
<evidence type="ECO:0000256" key="21">
    <source>
        <dbReference type="ARBA" id="ARBA00074501"/>
    </source>
</evidence>
<evidence type="ECO:0000256" key="23">
    <source>
        <dbReference type="PROSITE-ProRule" id="PRU00175"/>
    </source>
</evidence>
<dbReference type="PROSITE" id="PS50089">
    <property type="entry name" value="ZF_RING_2"/>
    <property type="match status" value="1"/>
</dbReference>
<dbReference type="EC" id="2.3.2.27" evidence="5"/>
<dbReference type="GO" id="GO:0003677">
    <property type="term" value="F:DNA binding"/>
    <property type="evidence" value="ECO:0007669"/>
    <property type="project" value="UniProtKB-KW"/>
</dbReference>
<evidence type="ECO:0000256" key="9">
    <source>
        <dbReference type="ARBA" id="ARBA00022723"/>
    </source>
</evidence>
<dbReference type="EMBL" id="JAGXEW010000002">
    <property type="protein sequence ID" value="KAK1175202.1"/>
    <property type="molecule type" value="Genomic_DNA"/>
</dbReference>
<dbReference type="AlphaFoldDB" id="A0AAD8GIF1"/>
<accession>A0AAD8GIF1</accession>
<evidence type="ECO:0000256" key="2">
    <source>
        <dbReference type="ARBA" id="ARBA00004322"/>
    </source>
</evidence>
<keyword evidence="13" id="KW-0832">Ubl conjugation</keyword>
<evidence type="ECO:0000256" key="24">
    <source>
        <dbReference type="SAM" id="MobiDB-lite"/>
    </source>
</evidence>